<dbReference type="AlphaFoldDB" id="A0A9D4LYC7"/>
<evidence type="ECO:0000313" key="1">
    <source>
        <dbReference type="EMBL" id="KAH3865947.1"/>
    </source>
</evidence>
<accession>A0A9D4LYC7</accession>
<evidence type="ECO:0000313" key="2">
    <source>
        <dbReference type="Proteomes" id="UP000828390"/>
    </source>
</evidence>
<dbReference type="EMBL" id="JAIWYP010000002">
    <property type="protein sequence ID" value="KAH3865947.1"/>
    <property type="molecule type" value="Genomic_DNA"/>
</dbReference>
<keyword evidence="2" id="KW-1185">Reference proteome</keyword>
<sequence>MWRTYPEWRLKPYQLHLVKMGLMSHTACVAPDQSADLVWPLTSLSTNETITSLA</sequence>
<comment type="caution">
    <text evidence="1">The sequence shown here is derived from an EMBL/GenBank/DDBJ whole genome shotgun (WGS) entry which is preliminary data.</text>
</comment>
<organism evidence="1 2">
    <name type="scientific">Dreissena polymorpha</name>
    <name type="common">Zebra mussel</name>
    <name type="synonym">Mytilus polymorpha</name>
    <dbReference type="NCBI Taxonomy" id="45954"/>
    <lineage>
        <taxon>Eukaryota</taxon>
        <taxon>Metazoa</taxon>
        <taxon>Spiralia</taxon>
        <taxon>Lophotrochozoa</taxon>
        <taxon>Mollusca</taxon>
        <taxon>Bivalvia</taxon>
        <taxon>Autobranchia</taxon>
        <taxon>Heteroconchia</taxon>
        <taxon>Euheterodonta</taxon>
        <taxon>Imparidentia</taxon>
        <taxon>Neoheterodontei</taxon>
        <taxon>Myida</taxon>
        <taxon>Dreissenoidea</taxon>
        <taxon>Dreissenidae</taxon>
        <taxon>Dreissena</taxon>
    </lineage>
</organism>
<reference evidence="1" key="1">
    <citation type="journal article" date="2019" name="bioRxiv">
        <title>The Genome of the Zebra Mussel, Dreissena polymorpha: A Resource for Invasive Species Research.</title>
        <authorList>
            <person name="McCartney M.A."/>
            <person name="Auch B."/>
            <person name="Kono T."/>
            <person name="Mallez S."/>
            <person name="Zhang Y."/>
            <person name="Obille A."/>
            <person name="Becker A."/>
            <person name="Abrahante J.E."/>
            <person name="Garbe J."/>
            <person name="Badalamenti J.P."/>
            <person name="Herman A."/>
            <person name="Mangelson H."/>
            <person name="Liachko I."/>
            <person name="Sullivan S."/>
            <person name="Sone E.D."/>
            <person name="Koren S."/>
            <person name="Silverstein K.A.T."/>
            <person name="Beckman K.B."/>
            <person name="Gohl D.M."/>
        </authorList>
    </citation>
    <scope>NUCLEOTIDE SEQUENCE</scope>
    <source>
        <strain evidence="1">Duluth1</strain>
        <tissue evidence="1">Whole animal</tissue>
    </source>
</reference>
<name>A0A9D4LYC7_DREPO</name>
<reference evidence="1" key="2">
    <citation type="submission" date="2020-11" db="EMBL/GenBank/DDBJ databases">
        <authorList>
            <person name="McCartney M.A."/>
            <person name="Auch B."/>
            <person name="Kono T."/>
            <person name="Mallez S."/>
            <person name="Becker A."/>
            <person name="Gohl D.M."/>
            <person name="Silverstein K.A.T."/>
            <person name="Koren S."/>
            <person name="Bechman K.B."/>
            <person name="Herman A."/>
            <person name="Abrahante J.E."/>
            <person name="Garbe J."/>
        </authorList>
    </citation>
    <scope>NUCLEOTIDE SEQUENCE</scope>
    <source>
        <strain evidence="1">Duluth1</strain>
        <tissue evidence="1">Whole animal</tissue>
    </source>
</reference>
<dbReference type="Proteomes" id="UP000828390">
    <property type="component" value="Unassembled WGS sequence"/>
</dbReference>
<gene>
    <name evidence="1" type="ORF">DPMN_028995</name>
</gene>
<protein>
    <submittedName>
        <fullName evidence="1">Uncharacterized protein</fullName>
    </submittedName>
</protein>
<proteinExistence type="predicted"/>